<dbReference type="PROSITE" id="PS51421">
    <property type="entry name" value="RAS"/>
    <property type="match status" value="1"/>
</dbReference>
<proteinExistence type="predicted"/>
<dbReference type="SUPFAM" id="SSF52540">
    <property type="entry name" value="P-loop containing nucleoside triphosphate hydrolases"/>
    <property type="match status" value="1"/>
</dbReference>
<dbReference type="Pfam" id="PF00071">
    <property type="entry name" value="Ras"/>
    <property type="match status" value="1"/>
</dbReference>
<reference evidence="1" key="1">
    <citation type="journal article" date="2020" name="J. Eukaryot. Microbiol.">
        <title>De novo Sequencing, Assembly and Annotation of the Transcriptome for the Free-Living Testate Amoeba Arcella intermedia.</title>
        <authorList>
            <person name="Ribeiro G.M."/>
            <person name="Porfirio-Sousa A.L."/>
            <person name="Maurer-Alcala X.X."/>
            <person name="Katz L.A."/>
            <person name="Lahr D.J.G."/>
        </authorList>
    </citation>
    <scope>NUCLEOTIDE SEQUENCE</scope>
</reference>
<dbReference type="EMBL" id="GIBP01009141">
    <property type="protein sequence ID" value="NDV38110.1"/>
    <property type="molecule type" value="Transcribed_RNA"/>
</dbReference>
<protein>
    <submittedName>
        <fullName evidence="1">Uncharacterized protein</fullName>
    </submittedName>
</protein>
<dbReference type="AlphaFoldDB" id="A0A6B2LMP6"/>
<accession>A0A6B2LMP6</accession>
<organism evidence="1">
    <name type="scientific">Arcella intermedia</name>
    <dbReference type="NCBI Taxonomy" id="1963864"/>
    <lineage>
        <taxon>Eukaryota</taxon>
        <taxon>Amoebozoa</taxon>
        <taxon>Tubulinea</taxon>
        <taxon>Elardia</taxon>
        <taxon>Arcellinida</taxon>
        <taxon>Sphaerothecina</taxon>
        <taxon>Arcellidae</taxon>
        <taxon>Arcella</taxon>
    </lineage>
</organism>
<dbReference type="InterPro" id="IPR027417">
    <property type="entry name" value="P-loop_NTPase"/>
</dbReference>
<dbReference type="SMART" id="SM00175">
    <property type="entry name" value="RAB"/>
    <property type="match status" value="1"/>
</dbReference>
<dbReference type="PANTHER" id="PTHR47979">
    <property type="entry name" value="DRAB11-RELATED"/>
    <property type="match status" value="1"/>
</dbReference>
<name>A0A6B2LMP6_9EUKA</name>
<dbReference type="PRINTS" id="PR00449">
    <property type="entry name" value="RASTRNSFRMNG"/>
</dbReference>
<dbReference type="GO" id="GO:0003924">
    <property type="term" value="F:GTPase activity"/>
    <property type="evidence" value="ECO:0007669"/>
    <property type="project" value="InterPro"/>
</dbReference>
<dbReference type="InterPro" id="IPR001806">
    <property type="entry name" value="Small_GTPase"/>
</dbReference>
<dbReference type="PROSITE" id="PS51419">
    <property type="entry name" value="RAB"/>
    <property type="match status" value="1"/>
</dbReference>
<dbReference type="Gene3D" id="3.40.50.300">
    <property type="entry name" value="P-loop containing nucleotide triphosphate hydrolases"/>
    <property type="match status" value="1"/>
</dbReference>
<evidence type="ECO:0000313" key="1">
    <source>
        <dbReference type="EMBL" id="NDV38110.1"/>
    </source>
</evidence>
<dbReference type="GO" id="GO:0005525">
    <property type="term" value="F:GTP binding"/>
    <property type="evidence" value="ECO:0007669"/>
    <property type="project" value="InterPro"/>
</dbReference>
<dbReference type="InterPro" id="IPR050209">
    <property type="entry name" value="Rab_GTPases_membrane_traffic"/>
</dbReference>
<sequence length="132" mass="14351">MMVWLDDIRSAEGNEETQILLIGNKSDLDFARTISTQEGIDLAAKQGTNFMETSALNGNNVQKAFQIVLQDIHNLAESKLQNEKPTIDSNTSIVLNNPTTNPVQEQGCCVSEGSTSDSLFSSISSFFSTDST</sequence>